<accession>A0A1F7X1C2</accession>
<sequence length="82" mass="9864">MSLDQPTETIRMNKYHFDDVYKIIDYSPSSYKIQRFDSKQPNGVSTIYLPKSECNIEHYHNGMVILNIPLWLISKYQQFFKR</sequence>
<evidence type="ECO:0000313" key="2">
    <source>
        <dbReference type="Proteomes" id="UP000176939"/>
    </source>
</evidence>
<gene>
    <name evidence="1" type="ORF">A2Z67_02575</name>
</gene>
<evidence type="ECO:0000313" key="1">
    <source>
        <dbReference type="EMBL" id="OGM08870.1"/>
    </source>
</evidence>
<dbReference type="EMBL" id="MGFQ01000035">
    <property type="protein sequence ID" value="OGM08870.1"/>
    <property type="molecule type" value="Genomic_DNA"/>
</dbReference>
<protein>
    <submittedName>
        <fullName evidence="1">Uncharacterized protein</fullName>
    </submittedName>
</protein>
<dbReference type="Proteomes" id="UP000176939">
    <property type="component" value="Unassembled WGS sequence"/>
</dbReference>
<organism evidence="1 2">
    <name type="scientific">Candidatus Woesebacteria bacterium RBG_13_36_22</name>
    <dbReference type="NCBI Taxonomy" id="1802478"/>
    <lineage>
        <taxon>Bacteria</taxon>
        <taxon>Candidatus Woeseibacteriota</taxon>
    </lineage>
</organism>
<reference evidence="1 2" key="1">
    <citation type="journal article" date="2016" name="Nat. Commun.">
        <title>Thousands of microbial genomes shed light on interconnected biogeochemical processes in an aquifer system.</title>
        <authorList>
            <person name="Anantharaman K."/>
            <person name="Brown C.T."/>
            <person name="Hug L.A."/>
            <person name="Sharon I."/>
            <person name="Castelle C.J."/>
            <person name="Probst A.J."/>
            <person name="Thomas B.C."/>
            <person name="Singh A."/>
            <person name="Wilkins M.J."/>
            <person name="Karaoz U."/>
            <person name="Brodie E.L."/>
            <person name="Williams K.H."/>
            <person name="Hubbard S.S."/>
            <person name="Banfield J.F."/>
        </authorList>
    </citation>
    <scope>NUCLEOTIDE SEQUENCE [LARGE SCALE GENOMIC DNA]</scope>
</reference>
<proteinExistence type="predicted"/>
<name>A0A1F7X1C2_9BACT</name>
<comment type="caution">
    <text evidence="1">The sequence shown here is derived from an EMBL/GenBank/DDBJ whole genome shotgun (WGS) entry which is preliminary data.</text>
</comment>
<dbReference type="AlphaFoldDB" id="A0A1F7X1C2"/>